<accession>A0A8J3QLI5</accession>
<evidence type="ECO:0000313" key="3">
    <source>
        <dbReference type="Proteomes" id="UP000612899"/>
    </source>
</evidence>
<sequence>MLDAVTGWLGPYLALPNEHCLPVLALWAAHSHVADAFYVTPRLVLSSAEPGSGKTRVLELLNLLCHQPELIFSPTTAAIFRMLDDGPVSLLFDEIDAVFNPKAGGNHEDLRALLNAGYKRGATIPRCVGDAAKMGVQKFRVYSPVVLAGLAGHMPATILTRAVVIHMRRRPTSIKVRPFRERDAETEARPLRLDLAAWVETQRPELADARPQMPYGVDDRPAEVWEALIAIADAAGGHWPETARAACEYFVLRAPAEAQSFGIRLLADLRRIFGNAERMSTSDILQALVNLPESPWADLGGKPIDSVRLAKALKPYEVSPSVFKDTGASIRGYTTYPVEGREASSAGLADAWSRYLSPNSATRAEGTSTPDAPSEGPAHCRSCGQGLFLVMPGRDICAGCEINQRGGHQ</sequence>
<organism evidence="2 3">
    <name type="scientific">Rhizocola hellebori</name>
    <dbReference type="NCBI Taxonomy" id="1392758"/>
    <lineage>
        <taxon>Bacteria</taxon>
        <taxon>Bacillati</taxon>
        <taxon>Actinomycetota</taxon>
        <taxon>Actinomycetes</taxon>
        <taxon>Micromonosporales</taxon>
        <taxon>Micromonosporaceae</taxon>
        <taxon>Rhizocola</taxon>
    </lineage>
</organism>
<protein>
    <recommendedName>
        <fullName evidence="1">DUF3631 domain-containing protein</fullName>
    </recommendedName>
</protein>
<keyword evidence="3" id="KW-1185">Reference proteome</keyword>
<dbReference type="EMBL" id="BONY01000173">
    <property type="protein sequence ID" value="GIH11797.1"/>
    <property type="molecule type" value="Genomic_DNA"/>
</dbReference>
<reference evidence="2" key="1">
    <citation type="submission" date="2021-01" db="EMBL/GenBank/DDBJ databases">
        <title>Whole genome shotgun sequence of Rhizocola hellebori NBRC 109834.</title>
        <authorList>
            <person name="Komaki H."/>
            <person name="Tamura T."/>
        </authorList>
    </citation>
    <scope>NUCLEOTIDE SEQUENCE</scope>
    <source>
        <strain evidence="2">NBRC 109834</strain>
    </source>
</reference>
<comment type="caution">
    <text evidence="2">The sequence shown here is derived from an EMBL/GenBank/DDBJ whole genome shotgun (WGS) entry which is preliminary data.</text>
</comment>
<dbReference type="Proteomes" id="UP000612899">
    <property type="component" value="Unassembled WGS sequence"/>
</dbReference>
<dbReference type="InterPro" id="IPR022081">
    <property type="entry name" value="DUF3631"/>
</dbReference>
<dbReference type="Pfam" id="PF12307">
    <property type="entry name" value="DUF3631"/>
    <property type="match status" value="1"/>
</dbReference>
<feature type="domain" description="DUF3631" evidence="1">
    <location>
        <begin position="166"/>
        <end position="355"/>
    </location>
</feature>
<proteinExistence type="predicted"/>
<evidence type="ECO:0000313" key="2">
    <source>
        <dbReference type="EMBL" id="GIH11797.1"/>
    </source>
</evidence>
<name>A0A8J3QLI5_9ACTN</name>
<evidence type="ECO:0000259" key="1">
    <source>
        <dbReference type="Pfam" id="PF12307"/>
    </source>
</evidence>
<dbReference type="AlphaFoldDB" id="A0A8J3QLI5"/>
<gene>
    <name evidence="2" type="ORF">Rhe02_98640</name>
</gene>